<evidence type="ECO:0000259" key="4">
    <source>
        <dbReference type="Pfam" id="PF00808"/>
    </source>
</evidence>
<dbReference type="GO" id="GO:0031507">
    <property type="term" value="P:heterochromatin formation"/>
    <property type="evidence" value="ECO:0007669"/>
    <property type="project" value="TreeGrafter"/>
</dbReference>
<dbReference type="Gene3D" id="1.10.20.10">
    <property type="entry name" value="Histone, subunit A"/>
    <property type="match status" value="1"/>
</dbReference>
<evidence type="ECO:0000313" key="6">
    <source>
        <dbReference type="Proteomes" id="UP000290189"/>
    </source>
</evidence>
<reference evidence="5 6" key="1">
    <citation type="submission" date="2018-03" db="EMBL/GenBank/DDBJ databases">
        <authorList>
            <person name="Fogelqvist J."/>
        </authorList>
    </citation>
    <scope>NUCLEOTIDE SEQUENCE [LARGE SCALE GENOMIC DNA]</scope>
</reference>
<dbReference type="InterPro" id="IPR051377">
    <property type="entry name" value="DNA_Pol-Epsilon_Subunit"/>
</dbReference>
<organism evidence="5 6">
    <name type="scientific">Plasmodiophora brassicae</name>
    <name type="common">Clubroot disease agent</name>
    <dbReference type="NCBI Taxonomy" id="37360"/>
    <lineage>
        <taxon>Eukaryota</taxon>
        <taxon>Sar</taxon>
        <taxon>Rhizaria</taxon>
        <taxon>Endomyxa</taxon>
        <taxon>Phytomyxea</taxon>
        <taxon>Plasmodiophorida</taxon>
        <taxon>Plasmodiophoridae</taxon>
        <taxon>Plasmodiophora</taxon>
    </lineage>
</organism>
<feature type="compositionally biased region" description="Basic and acidic residues" evidence="3">
    <location>
        <begin position="216"/>
        <end position="231"/>
    </location>
</feature>
<dbReference type="GO" id="GO:0006272">
    <property type="term" value="P:leading strand elongation"/>
    <property type="evidence" value="ECO:0007669"/>
    <property type="project" value="TreeGrafter"/>
</dbReference>
<feature type="domain" description="Transcription factor CBF/NF-Y/archaeal histone" evidence="4">
    <location>
        <begin position="60"/>
        <end position="123"/>
    </location>
</feature>
<evidence type="ECO:0000313" key="5">
    <source>
        <dbReference type="EMBL" id="SPQ96611.1"/>
    </source>
</evidence>
<evidence type="ECO:0000256" key="3">
    <source>
        <dbReference type="SAM" id="MobiDB-lite"/>
    </source>
</evidence>
<feature type="compositionally biased region" description="Basic and acidic residues" evidence="3">
    <location>
        <begin position="174"/>
        <end position="191"/>
    </location>
</feature>
<accession>A0A3P3Y8W6</accession>
<evidence type="ECO:0000256" key="1">
    <source>
        <dbReference type="ARBA" id="ARBA00004123"/>
    </source>
</evidence>
<geneLocation type="mitochondrion" evidence="5"/>
<evidence type="ECO:0000256" key="2">
    <source>
        <dbReference type="ARBA" id="ARBA00023242"/>
    </source>
</evidence>
<protein>
    <recommendedName>
        <fullName evidence="4">Transcription factor CBF/NF-Y/archaeal histone domain-containing protein</fullName>
    </recommendedName>
</protein>
<dbReference type="InterPro" id="IPR003958">
    <property type="entry name" value="CBFA_NFYB_domain"/>
</dbReference>
<name>A0A3P3Y8W6_PLABS</name>
<proteinExistence type="predicted"/>
<sequence length="249" mass="27070">MSFGYNRCTCGGLYFVIGTLSRTGLGAGRRVKCVATSWCRAHDHAREPQPTSTMDDAFDLPHASIARIIRNALPKNFQVGKDARAAFIKAVSVWILYVSAAANDIATSRKRKTISGDDVLAALSEIEFEEFVEPIKAIRKEIVCGPKKRAKQKREAEALQGAAAGTEAPTDSAVEEHHEKMDADDAEPHDVEESDEEDDDEEPMLPYATVNVSVPGDHDDMAVDDEGSHGNEEDEEALPDSDSPPISST</sequence>
<comment type="subcellular location">
    <subcellularLocation>
        <location evidence="1">Nucleus</location>
    </subcellularLocation>
</comment>
<keyword evidence="5" id="KW-0496">Mitochondrion</keyword>
<dbReference type="CDD" id="cd22928">
    <property type="entry name" value="HFD_POLE3_DPB4"/>
    <property type="match status" value="1"/>
</dbReference>
<dbReference type="GO" id="GO:0046982">
    <property type="term" value="F:protein heterodimerization activity"/>
    <property type="evidence" value="ECO:0007669"/>
    <property type="project" value="InterPro"/>
</dbReference>
<dbReference type="AlphaFoldDB" id="A0A3P3Y8W6"/>
<dbReference type="PANTHER" id="PTHR46172">
    <property type="entry name" value="DNA POLYMERASE EPSILON SUBUNIT 3"/>
    <property type="match status" value="1"/>
</dbReference>
<dbReference type="InterPro" id="IPR009072">
    <property type="entry name" value="Histone-fold"/>
</dbReference>
<dbReference type="GO" id="GO:0031490">
    <property type="term" value="F:chromatin DNA binding"/>
    <property type="evidence" value="ECO:0007669"/>
    <property type="project" value="TreeGrafter"/>
</dbReference>
<dbReference type="GO" id="GO:0006974">
    <property type="term" value="P:DNA damage response"/>
    <property type="evidence" value="ECO:0007669"/>
    <property type="project" value="TreeGrafter"/>
</dbReference>
<keyword evidence="2" id="KW-0539">Nucleus</keyword>
<dbReference type="PANTHER" id="PTHR46172:SF1">
    <property type="entry name" value="DNA POLYMERASE EPSILON SUBUNIT 3"/>
    <property type="match status" value="1"/>
</dbReference>
<dbReference type="SUPFAM" id="SSF47113">
    <property type="entry name" value="Histone-fold"/>
    <property type="match status" value="1"/>
</dbReference>
<dbReference type="Proteomes" id="UP000290189">
    <property type="component" value="Unassembled WGS sequence"/>
</dbReference>
<feature type="compositionally biased region" description="Acidic residues" evidence="3">
    <location>
        <begin position="192"/>
        <end position="203"/>
    </location>
</feature>
<dbReference type="GO" id="GO:0008622">
    <property type="term" value="C:epsilon DNA polymerase complex"/>
    <property type="evidence" value="ECO:0007669"/>
    <property type="project" value="TreeGrafter"/>
</dbReference>
<feature type="region of interest" description="Disordered" evidence="3">
    <location>
        <begin position="154"/>
        <end position="249"/>
    </location>
</feature>
<gene>
    <name evidence="5" type="ORF">PLBR_LOCUS3826</name>
</gene>
<dbReference type="Pfam" id="PF00808">
    <property type="entry name" value="CBFD_NFYB_HMF"/>
    <property type="match status" value="1"/>
</dbReference>
<dbReference type="GO" id="GO:0008623">
    <property type="term" value="C:CHRAC"/>
    <property type="evidence" value="ECO:0007669"/>
    <property type="project" value="TreeGrafter"/>
</dbReference>
<dbReference type="EMBL" id="OVEO01000006">
    <property type="protein sequence ID" value="SPQ96611.1"/>
    <property type="molecule type" value="Genomic_DNA"/>
</dbReference>